<dbReference type="CDD" id="cd03784">
    <property type="entry name" value="GT1_Gtf-like"/>
    <property type="match status" value="1"/>
</dbReference>
<comment type="caution">
    <text evidence="3">The sequence shown here is derived from an EMBL/GenBank/DDBJ whole genome shotgun (WGS) entry which is preliminary data.</text>
</comment>
<sequence length="481" mass="53357">MPRDALPNPQPLVELPSYDEASSHDLLQGSTEVNGNGRVDLDQNSRFFRTLSRFVPDFDPPEYESTEIGVDVQPWTPAQGMGTWTVRLNVVIQVVGSRGDVQPFVALGNELQKYGHRVRLATHAVFQQFVIESGLEFFPIGGDPTDLMAYMVKNPGLIPNMKSLRAGDIQSKRKMVREILDGCWRSCLEPDPITKVPFVANAIIANPPSFGHIHCAQALGVPVHLMFTMPWTSTRLFPHPLANVKAGDTGHDPGTVNFVSYAAVEWLTWQGLGDIINDWRHSIELEPVPSSEGPCLAETLRIPFTYCWSPDLVPKPADWGSHIDVCGFCFRDMPSYTPSKSLEAFLDSGPPPIYVGFGSIVIDDPERMTALILEAVRITGVRAIISRGWNGLAAAIQFCRSQDVVKSARIISDKLRTSSGVTNAVRSFHAQLPLEQLRCDILRGQPAVWTYKSKSLELRLSGVAAEILERHLKIDRKKLKL</sequence>
<accession>A0ABR3W634</accession>
<dbReference type="InterPro" id="IPR050426">
    <property type="entry name" value="Glycosyltransferase_28"/>
</dbReference>
<protein>
    <recommendedName>
        <fullName evidence="2">Glycosyltransferase family 28 N-terminal domain-containing protein</fullName>
    </recommendedName>
</protein>
<dbReference type="Gene3D" id="3.40.50.2000">
    <property type="entry name" value="Glycogen Phosphorylase B"/>
    <property type="match status" value="1"/>
</dbReference>
<name>A0ABR3W634_9PEZI</name>
<keyword evidence="4" id="KW-1185">Reference proteome</keyword>
<dbReference type="SUPFAM" id="SSF53756">
    <property type="entry name" value="UDP-Glycosyltransferase/glycogen phosphorylase"/>
    <property type="match status" value="1"/>
</dbReference>
<dbReference type="InterPro" id="IPR002213">
    <property type="entry name" value="UDP_glucos_trans"/>
</dbReference>
<dbReference type="Pfam" id="PF03033">
    <property type="entry name" value="Glyco_transf_28"/>
    <property type="match status" value="1"/>
</dbReference>
<proteinExistence type="predicted"/>
<dbReference type="Proteomes" id="UP001583177">
    <property type="component" value="Unassembled WGS sequence"/>
</dbReference>
<evidence type="ECO:0000313" key="3">
    <source>
        <dbReference type="EMBL" id="KAL1853989.1"/>
    </source>
</evidence>
<gene>
    <name evidence="3" type="ORF">Daus18300_011578</name>
</gene>
<evidence type="ECO:0000259" key="2">
    <source>
        <dbReference type="Pfam" id="PF03033"/>
    </source>
</evidence>
<dbReference type="PANTHER" id="PTHR48050">
    <property type="entry name" value="STEROL 3-BETA-GLUCOSYLTRANSFERASE"/>
    <property type="match status" value="1"/>
</dbReference>
<dbReference type="InterPro" id="IPR004276">
    <property type="entry name" value="GlycoTrans_28_N"/>
</dbReference>
<reference evidence="3 4" key="1">
    <citation type="journal article" date="2024" name="IMA Fungus">
        <title>IMA Genome - F19 : A genome assembly and annotation guide to empower mycologists, including annotated draft genome sequences of Ceratocystis pirilliformis, Diaporthe australafricana, Fusarium ophioides, Paecilomyces lecythidis, and Sporothrix stenoceras.</title>
        <authorList>
            <person name="Aylward J."/>
            <person name="Wilson A.M."/>
            <person name="Visagie C.M."/>
            <person name="Spraker J."/>
            <person name="Barnes I."/>
            <person name="Buitendag C."/>
            <person name="Ceriani C."/>
            <person name="Del Mar Angel L."/>
            <person name="du Plessis D."/>
            <person name="Fuchs T."/>
            <person name="Gasser K."/>
            <person name="Kramer D."/>
            <person name="Li W."/>
            <person name="Munsamy K."/>
            <person name="Piso A."/>
            <person name="Price J.L."/>
            <person name="Sonnekus B."/>
            <person name="Thomas C."/>
            <person name="van der Nest A."/>
            <person name="van Dijk A."/>
            <person name="van Heerden A."/>
            <person name="van Vuuren N."/>
            <person name="Yilmaz N."/>
            <person name="Duong T.A."/>
            <person name="van der Merwe N.A."/>
            <person name="Wingfield M.J."/>
            <person name="Wingfield B.D."/>
        </authorList>
    </citation>
    <scope>NUCLEOTIDE SEQUENCE [LARGE SCALE GENOMIC DNA]</scope>
    <source>
        <strain evidence="3 4">CMW 18300</strain>
    </source>
</reference>
<organism evidence="3 4">
    <name type="scientific">Diaporthe australafricana</name>
    <dbReference type="NCBI Taxonomy" id="127596"/>
    <lineage>
        <taxon>Eukaryota</taxon>
        <taxon>Fungi</taxon>
        <taxon>Dikarya</taxon>
        <taxon>Ascomycota</taxon>
        <taxon>Pezizomycotina</taxon>
        <taxon>Sordariomycetes</taxon>
        <taxon>Sordariomycetidae</taxon>
        <taxon>Diaporthales</taxon>
        <taxon>Diaporthaceae</taxon>
        <taxon>Diaporthe</taxon>
    </lineage>
</organism>
<evidence type="ECO:0000256" key="1">
    <source>
        <dbReference type="ARBA" id="ARBA00022679"/>
    </source>
</evidence>
<keyword evidence="1" id="KW-0808">Transferase</keyword>
<dbReference type="EMBL" id="JAWRVE010000143">
    <property type="protein sequence ID" value="KAL1853989.1"/>
    <property type="molecule type" value="Genomic_DNA"/>
</dbReference>
<evidence type="ECO:0000313" key="4">
    <source>
        <dbReference type="Proteomes" id="UP001583177"/>
    </source>
</evidence>
<dbReference type="PANTHER" id="PTHR48050:SF27">
    <property type="entry name" value="GLUCOSYLTRANSFERASE, PUTATIVE (AFU_ORTHOLOGUE AFUA_7G04880)-RELATED"/>
    <property type="match status" value="1"/>
</dbReference>
<feature type="domain" description="Glycosyltransferase family 28 N-terminal" evidence="2">
    <location>
        <begin position="90"/>
        <end position="237"/>
    </location>
</feature>